<reference evidence="8" key="1">
    <citation type="submission" date="2018-06" db="EMBL/GenBank/DDBJ databases">
        <authorList>
            <person name="Zhirakovskaya E."/>
        </authorList>
    </citation>
    <scope>NUCLEOTIDE SEQUENCE</scope>
</reference>
<dbReference type="Pfam" id="PF25919">
    <property type="entry name" value="BSH_CusB"/>
    <property type="match status" value="1"/>
</dbReference>
<evidence type="ECO:0000256" key="1">
    <source>
        <dbReference type="ARBA" id="ARBA00009477"/>
    </source>
</evidence>
<evidence type="ECO:0000259" key="6">
    <source>
        <dbReference type="Pfam" id="PF25954"/>
    </source>
</evidence>
<evidence type="ECO:0000259" key="7">
    <source>
        <dbReference type="Pfam" id="PF25967"/>
    </source>
</evidence>
<dbReference type="InterPro" id="IPR051909">
    <property type="entry name" value="MFP_Cation_Efflux"/>
</dbReference>
<dbReference type="GO" id="GO:0030288">
    <property type="term" value="C:outer membrane-bounded periplasmic space"/>
    <property type="evidence" value="ECO:0007669"/>
    <property type="project" value="TreeGrafter"/>
</dbReference>
<dbReference type="EMBL" id="UOFF01000066">
    <property type="protein sequence ID" value="VAW54745.1"/>
    <property type="molecule type" value="Genomic_DNA"/>
</dbReference>
<dbReference type="Gene3D" id="2.40.420.20">
    <property type="match status" value="1"/>
</dbReference>
<dbReference type="Pfam" id="PF19335">
    <property type="entry name" value="HMBD"/>
    <property type="match status" value="2"/>
</dbReference>
<feature type="domain" description="CusB-like beta-barrel" evidence="6">
    <location>
        <begin position="293"/>
        <end position="368"/>
    </location>
</feature>
<organism evidence="8">
    <name type="scientific">hydrothermal vent metagenome</name>
    <dbReference type="NCBI Taxonomy" id="652676"/>
    <lineage>
        <taxon>unclassified sequences</taxon>
        <taxon>metagenomes</taxon>
        <taxon>ecological metagenomes</taxon>
    </lineage>
</organism>
<sequence>MNNTIKIGGMVVLAVLVFAAGNFYAEKKMAGSASMETALDHSAKHMDSKYQCPMHPQIVKGKKGSCPICGMNLELIDNPSASSKPREKKIIYWVAPMDVNYRRDKPGKSPMGMDLVPVYDDGDDESSDTGIVVKISPAVENNMGVRVANVKKGKLWRKVDTVGYVGLDESKVSHIHLRVDGWIENLAVKIEGDRVKKGQRLFDLYSPTLVNAMEEYVQAFKSKSSRLASASKEKLISLGVSQKQIDEITLTKKVPRVIKYYAPQRGMVSMLNVREGMYVKPSKQVMSLADLSSIWVLAEVFENQSQWLKLGHTADVTLSFLPGRVWEGKVDYIYPSLDAKNRTLRVRLRFDNKDEALKPNMYANVSIYGTAKKNVISVPREALIKTGQNERLIVAKGKGRFEQRLVVAGIESGDWVEIKSGIDAGERVVVSSQFLIDSEASMKASLLRMSEPKADSSAEVPGEKK</sequence>
<evidence type="ECO:0000256" key="2">
    <source>
        <dbReference type="ARBA" id="ARBA00022448"/>
    </source>
</evidence>
<gene>
    <name evidence="8" type="ORF">MNBD_GAMMA07-957</name>
</gene>
<dbReference type="Gene3D" id="2.40.30.170">
    <property type="match status" value="1"/>
</dbReference>
<dbReference type="FunFam" id="2.40.30.170:FF:000010">
    <property type="entry name" value="Efflux RND transporter periplasmic adaptor subunit"/>
    <property type="match status" value="1"/>
</dbReference>
<dbReference type="SUPFAM" id="SSF111369">
    <property type="entry name" value="HlyD-like secretion proteins"/>
    <property type="match status" value="1"/>
</dbReference>
<accession>A0A3B0WFW2</accession>
<feature type="domain" description="Heavy metal binding" evidence="4">
    <location>
        <begin position="92"/>
        <end position="118"/>
    </location>
</feature>
<name>A0A3B0WFW2_9ZZZZ</name>
<evidence type="ECO:0000313" key="8">
    <source>
        <dbReference type="EMBL" id="VAW54745.1"/>
    </source>
</evidence>
<dbReference type="PANTHER" id="PTHR30097:SF15">
    <property type="entry name" value="CATION EFFLUX SYSTEM PROTEIN CUSB"/>
    <property type="match status" value="1"/>
</dbReference>
<dbReference type="InterPro" id="IPR058792">
    <property type="entry name" value="Beta-barrel_RND_2"/>
</dbReference>
<keyword evidence="3" id="KW-1133">Transmembrane helix</keyword>
<dbReference type="GO" id="GO:0046914">
    <property type="term" value="F:transition metal ion binding"/>
    <property type="evidence" value="ECO:0007669"/>
    <property type="project" value="TreeGrafter"/>
</dbReference>
<evidence type="ECO:0000259" key="4">
    <source>
        <dbReference type="Pfam" id="PF19335"/>
    </source>
</evidence>
<dbReference type="InterPro" id="IPR006143">
    <property type="entry name" value="RND_pump_MFP"/>
</dbReference>
<dbReference type="GO" id="GO:0015679">
    <property type="term" value="P:plasma membrane copper ion transport"/>
    <property type="evidence" value="ECO:0007669"/>
    <property type="project" value="TreeGrafter"/>
</dbReference>
<feature type="domain" description="CusB-like barrel-sandwich hybrid" evidence="5">
    <location>
        <begin position="172"/>
        <end position="288"/>
    </location>
</feature>
<keyword evidence="3" id="KW-0812">Transmembrane</keyword>
<dbReference type="PANTHER" id="PTHR30097">
    <property type="entry name" value="CATION EFFLUX SYSTEM PROTEIN CUSB"/>
    <property type="match status" value="1"/>
</dbReference>
<dbReference type="InterPro" id="IPR045800">
    <property type="entry name" value="HMBD"/>
</dbReference>
<evidence type="ECO:0000256" key="3">
    <source>
        <dbReference type="SAM" id="Phobius"/>
    </source>
</evidence>
<dbReference type="NCBIfam" id="TIGR01730">
    <property type="entry name" value="RND_mfp"/>
    <property type="match status" value="1"/>
</dbReference>
<dbReference type="AlphaFoldDB" id="A0A3B0WFW2"/>
<comment type="similarity">
    <text evidence="1">Belongs to the membrane fusion protein (MFP) (TC 8.A.1) family.</text>
</comment>
<proteinExistence type="inferred from homology"/>
<feature type="transmembrane region" description="Helical" evidence="3">
    <location>
        <begin position="7"/>
        <end position="25"/>
    </location>
</feature>
<dbReference type="InterPro" id="IPR058627">
    <property type="entry name" value="MdtA-like_C"/>
</dbReference>
<keyword evidence="3" id="KW-0472">Membrane</keyword>
<protein>
    <submittedName>
        <fullName evidence="8">Cobalt/zinc/cadmium efflux RND transporter, membrane fusion protein, CzcB family</fullName>
    </submittedName>
</protein>
<dbReference type="GO" id="GO:0022857">
    <property type="term" value="F:transmembrane transporter activity"/>
    <property type="evidence" value="ECO:0007669"/>
    <property type="project" value="InterPro"/>
</dbReference>
<dbReference type="GO" id="GO:0060003">
    <property type="term" value="P:copper ion export"/>
    <property type="evidence" value="ECO:0007669"/>
    <property type="project" value="TreeGrafter"/>
</dbReference>
<keyword evidence="2" id="KW-0813">Transport</keyword>
<feature type="domain" description="Multidrug resistance protein MdtA-like C-terminal permuted SH3" evidence="7">
    <location>
        <begin position="374"/>
        <end position="431"/>
    </location>
</feature>
<evidence type="ECO:0000259" key="5">
    <source>
        <dbReference type="Pfam" id="PF25919"/>
    </source>
</evidence>
<dbReference type="GO" id="GO:0016020">
    <property type="term" value="C:membrane"/>
    <property type="evidence" value="ECO:0007669"/>
    <property type="project" value="InterPro"/>
</dbReference>
<dbReference type="InterPro" id="IPR058790">
    <property type="entry name" value="BSH_CusB"/>
</dbReference>
<dbReference type="Pfam" id="PF25954">
    <property type="entry name" value="Beta-barrel_RND_2"/>
    <property type="match status" value="1"/>
</dbReference>
<dbReference type="Pfam" id="PF25967">
    <property type="entry name" value="RND-MFP_C"/>
    <property type="match status" value="1"/>
</dbReference>
<feature type="domain" description="Heavy metal binding" evidence="4">
    <location>
        <begin position="49"/>
        <end position="74"/>
    </location>
</feature>